<sequence length="251" mass="28418">MNASLIKEFSEKEISDALFQIGPLKAPGPDGFPARFFQRNWDIMKKDVIEAIQGFFENGNLPEGINDTSIVLIPKGKNPKSLKDFRPISLCNVIYKVISKCLVNRLRPLLGELISETQSAFIPGRIITDNAIIAFECFHKIQHSKNPRDTHCAYKLDLAKAYDRVEWVFLEEAMQKMGFHARWISWIMKCVTSVRFSVMLNGELLEQFLPTRGLRQGDPLSPYLFLLVADGLATIFNREVQSGSISPIKVA</sequence>
<dbReference type="Pfam" id="PF00078">
    <property type="entry name" value="RVT_1"/>
    <property type="match status" value="1"/>
</dbReference>
<dbReference type="InterPro" id="IPR000477">
    <property type="entry name" value="RT_dom"/>
</dbReference>
<dbReference type="Gramene" id="HORVU.MOREX.r3.2HG0111260.1">
    <property type="protein sequence ID" value="HORVU.MOREX.r3.2HG0111260.1.CDS1"/>
    <property type="gene ID" value="HORVU.MOREX.r3.2HG0111260"/>
</dbReference>
<feature type="domain" description="Reverse transcriptase" evidence="1">
    <location>
        <begin position="54"/>
        <end position="251"/>
    </location>
</feature>
<organism evidence="2 3">
    <name type="scientific">Hordeum vulgare subsp. vulgare</name>
    <name type="common">Domesticated barley</name>
    <dbReference type="NCBI Taxonomy" id="112509"/>
    <lineage>
        <taxon>Eukaryota</taxon>
        <taxon>Viridiplantae</taxon>
        <taxon>Streptophyta</taxon>
        <taxon>Embryophyta</taxon>
        <taxon>Tracheophyta</taxon>
        <taxon>Spermatophyta</taxon>
        <taxon>Magnoliopsida</taxon>
        <taxon>Liliopsida</taxon>
        <taxon>Poales</taxon>
        <taxon>Poaceae</taxon>
        <taxon>BOP clade</taxon>
        <taxon>Pooideae</taxon>
        <taxon>Triticodae</taxon>
        <taxon>Triticeae</taxon>
        <taxon>Hordeinae</taxon>
        <taxon>Hordeum</taxon>
    </lineage>
</organism>
<evidence type="ECO:0000313" key="2">
    <source>
        <dbReference type="EnsemblPlants" id="HORVU.MOREX.r3.2HG0111260.1.CDS1"/>
    </source>
</evidence>
<dbReference type="AlphaFoldDB" id="A0A8I6X233"/>
<dbReference type="InterPro" id="IPR043502">
    <property type="entry name" value="DNA/RNA_pol_sf"/>
</dbReference>
<keyword evidence="3" id="KW-1185">Reference proteome</keyword>
<dbReference type="PANTHER" id="PTHR46890:SF48">
    <property type="entry name" value="RNA-DIRECTED DNA POLYMERASE"/>
    <property type="match status" value="1"/>
</dbReference>
<reference evidence="3" key="1">
    <citation type="journal article" date="2012" name="Nature">
        <title>A physical, genetic and functional sequence assembly of the barley genome.</title>
        <authorList>
            <consortium name="The International Barley Genome Sequencing Consortium"/>
            <person name="Mayer K.F."/>
            <person name="Waugh R."/>
            <person name="Brown J.W."/>
            <person name="Schulman A."/>
            <person name="Langridge P."/>
            <person name="Platzer M."/>
            <person name="Fincher G.B."/>
            <person name="Muehlbauer G.J."/>
            <person name="Sato K."/>
            <person name="Close T.J."/>
            <person name="Wise R.P."/>
            <person name="Stein N."/>
        </authorList>
    </citation>
    <scope>NUCLEOTIDE SEQUENCE [LARGE SCALE GENOMIC DNA]</scope>
    <source>
        <strain evidence="3">cv. Morex</strain>
    </source>
</reference>
<proteinExistence type="predicted"/>
<reference evidence="2" key="3">
    <citation type="submission" date="2022-01" db="UniProtKB">
        <authorList>
            <consortium name="EnsemblPlants"/>
        </authorList>
    </citation>
    <scope>IDENTIFICATION</scope>
    <source>
        <strain evidence="2">subsp. vulgare</strain>
    </source>
</reference>
<dbReference type="SUPFAM" id="SSF56672">
    <property type="entry name" value="DNA/RNA polymerases"/>
    <property type="match status" value="1"/>
</dbReference>
<evidence type="ECO:0000259" key="1">
    <source>
        <dbReference type="PROSITE" id="PS50878"/>
    </source>
</evidence>
<evidence type="ECO:0000313" key="3">
    <source>
        <dbReference type="Proteomes" id="UP000011116"/>
    </source>
</evidence>
<dbReference type="PANTHER" id="PTHR46890">
    <property type="entry name" value="NON-LTR RETROLELEMENT REVERSE TRANSCRIPTASE-LIKE PROTEIN-RELATED"/>
    <property type="match status" value="1"/>
</dbReference>
<dbReference type="PROSITE" id="PS50878">
    <property type="entry name" value="RT_POL"/>
    <property type="match status" value="1"/>
</dbReference>
<name>A0A8I6X233_HORVV</name>
<reference evidence="2" key="2">
    <citation type="submission" date="2020-10" db="EMBL/GenBank/DDBJ databases">
        <authorList>
            <person name="Scholz U."/>
            <person name="Mascher M."/>
            <person name="Fiebig A."/>
        </authorList>
    </citation>
    <scope>NUCLEOTIDE SEQUENCE [LARGE SCALE GENOMIC DNA]</scope>
    <source>
        <strain evidence="2">cv. Morex</strain>
    </source>
</reference>
<accession>A0A8I6X233</accession>
<protein>
    <recommendedName>
        <fullName evidence="1">Reverse transcriptase domain-containing protein</fullName>
    </recommendedName>
</protein>
<dbReference type="InterPro" id="IPR052343">
    <property type="entry name" value="Retrotransposon-Effector_Assoc"/>
</dbReference>
<dbReference type="Proteomes" id="UP000011116">
    <property type="component" value="Chromosome 2H"/>
</dbReference>
<dbReference type="EnsemblPlants" id="HORVU.MOREX.r3.2HG0111260.1">
    <property type="protein sequence ID" value="HORVU.MOREX.r3.2HG0111260.1.CDS1"/>
    <property type="gene ID" value="HORVU.MOREX.r3.2HG0111260"/>
</dbReference>
<dbReference type="SMR" id="A0A8I6X233"/>
<dbReference type="CDD" id="cd01650">
    <property type="entry name" value="RT_nLTR_like"/>
    <property type="match status" value="1"/>
</dbReference>